<gene>
    <name evidence="2" type="ORF">FCI23_09130</name>
</gene>
<dbReference type="PROSITE" id="PS51462">
    <property type="entry name" value="NUDIX"/>
    <property type="match status" value="1"/>
</dbReference>
<keyword evidence="3" id="KW-1185">Reference proteome</keyword>
<dbReference type="GO" id="GO:0003824">
    <property type="term" value="F:catalytic activity"/>
    <property type="evidence" value="ECO:0007669"/>
    <property type="project" value="UniProtKB-ARBA"/>
</dbReference>
<feature type="domain" description="Nudix hydrolase" evidence="1">
    <location>
        <begin position="28"/>
        <end position="173"/>
    </location>
</feature>
<organism evidence="2 3">
    <name type="scientific">Actinacidiphila oryziradicis</name>
    <dbReference type="NCBI Taxonomy" id="2571141"/>
    <lineage>
        <taxon>Bacteria</taxon>
        <taxon>Bacillati</taxon>
        <taxon>Actinomycetota</taxon>
        <taxon>Actinomycetes</taxon>
        <taxon>Kitasatosporales</taxon>
        <taxon>Streptomycetaceae</taxon>
        <taxon>Actinacidiphila</taxon>
    </lineage>
</organism>
<dbReference type="InterPro" id="IPR015797">
    <property type="entry name" value="NUDIX_hydrolase-like_dom_sf"/>
</dbReference>
<dbReference type="OrthoDB" id="67499at2"/>
<dbReference type="EMBL" id="SUMC01000006">
    <property type="protein sequence ID" value="TKA11964.1"/>
    <property type="molecule type" value="Genomic_DNA"/>
</dbReference>
<dbReference type="AlphaFoldDB" id="A0A4U0SPI6"/>
<dbReference type="Proteomes" id="UP000305778">
    <property type="component" value="Unassembled WGS sequence"/>
</dbReference>
<evidence type="ECO:0000313" key="3">
    <source>
        <dbReference type="Proteomes" id="UP000305778"/>
    </source>
</evidence>
<proteinExistence type="predicted"/>
<dbReference type="Pfam" id="PF00293">
    <property type="entry name" value="NUDIX"/>
    <property type="match status" value="1"/>
</dbReference>
<name>A0A4U0SPI6_9ACTN</name>
<sequence>MAERIDIYDANLHHLGAMDRIEAHLQGKWHRTVHCWVVSAERGGQILLQKRSDTMKNFPGLLDVSAAGHLEAGEPVEAGLREVTEELGIEVDRSRLHHLGERVEVADQKNGQRNREYQSVCLIPVRHPAVRVRGGAGRGVRPRVAADREWDAPAHRGHGLVDAAGPHLRKVRR</sequence>
<accession>A0A4U0SPI6</accession>
<dbReference type="CDD" id="cd04692">
    <property type="entry name" value="NUDIX_Hydrolase"/>
    <property type="match status" value="1"/>
</dbReference>
<reference evidence="2 3" key="1">
    <citation type="submission" date="2019-04" db="EMBL/GenBank/DDBJ databases">
        <title>Streptomyces oryziradicis sp. nov., a novel actinomycete isolated from rhizosphere soil of rice (Oryza sativa L.).</title>
        <authorList>
            <person name="Li C."/>
        </authorList>
    </citation>
    <scope>NUCLEOTIDE SEQUENCE [LARGE SCALE GENOMIC DNA]</scope>
    <source>
        <strain evidence="2 3">NEAU-C40</strain>
    </source>
</reference>
<evidence type="ECO:0000259" key="1">
    <source>
        <dbReference type="PROSITE" id="PS51462"/>
    </source>
</evidence>
<dbReference type="PANTHER" id="PTHR10885:SF0">
    <property type="entry name" value="ISOPENTENYL-DIPHOSPHATE DELTA-ISOMERASE"/>
    <property type="match status" value="1"/>
</dbReference>
<dbReference type="InterPro" id="IPR000086">
    <property type="entry name" value="NUDIX_hydrolase_dom"/>
</dbReference>
<dbReference type="Gene3D" id="3.90.79.10">
    <property type="entry name" value="Nucleoside Triphosphate Pyrophosphohydrolase"/>
    <property type="match status" value="1"/>
</dbReference>
<dbReference type="SUPFAM" id="SSF55811">
    <property type="entry name" value="Nudix"/>
    <property type="match status" value="1"/>
</dbReference>
<protein>
    <submittedName>
        <fullName evidence="2">NUDIX domain-containing protein</fullName>
    </submittedName>
</protein>
<evidence type="ECO:0000313" key="2">
    <source>
        <dbReference type="EMBL" id="TKA11964.1"/>
    </source>
</evidence>
<comment type="caution">
    <text evidence="2">The sequence shown here is derived from an EMBL/GenBank/DDBJ whole genome shotgun (WGS) entry which is preliminary data.</text>
</comment>
<dbReference type="PANTHER" id="PTHR10885">
    <property type="entry name" value="ISOPENTENYL-DIPHOSPHATE DELTA-ISOMERASE"/>
    <property type="match status" value="1"/>
</dbReference>